<dbReference type="Proteomes" id="UP000075346">
    <property type="component" value="Unassembled WGS sequence"/>
</dbReference>
<feature type="transmembrane region" description="Helical" evidence="1">
    <location>
        <begin position="37"/>
        <end position="53"/>
    </location>
</feature>
<gene>
    <name evidence="2" type="ORF">ATY37_06535</name>
</gene>
<feature type="transmembrane region" description="Helical" evidence="1">
    <location>
        <begin position="65"/>
        <end position="84"/>
    </location>
</feature>
<accession>A0A151KTP5</accession>
<keyword evidence="1" id="KW-0812">Transmembrane</keyword>
<evidence type="ECO:0000256" key="1">
    <source>
        <dbReference type="SAM" id="Phobius"/>
    </source>
</evidence>
<comment type="caution">
    <text evidence="2">The sequence shown here is derived from an EMBL/GenBank/DDBJ whole genome shotgun (WGS) entry which is preliminary data.</text>
</comment>
<protein>
    <submittedName>
        <fullName evidence="2">Uncharacterized protein</fullName>
    </submittedName>
</protein>
<feature type="transmembrane region" description="Helical" evidence="1">
    <location>
        <begin position="7"/>
        <end position="31"/>
    </location>
</feature>
<proteinExistence type="predicted"/>
<dbReference type="AlphaFoldDB" id="A0A151KTP5"/>
<name>A0A151KTP5_9VIBR</name>
<reference evidence="3" key="1">
    <citation type="submission" date="2015-12" db="EMBL/GenBank/DDBJ databases">
        <authorList>
            <person name="Shamseldin A."/>
            <person name="Moawad H."/>
            <person name="Abd El-Rahim W.M."/>
            <person name="Sadowsky M.J."/>
        </authorList>
    </citation>
    <scope>NUCLEOTIDE SEQUENCE [LARGE SCALE GENOMIC DNA]</scope>
    <source>
        <strain evidence="3">2538-88</strain>
    </source>
</reference>
<keyword evidence="1" id="KW-1133">Transmembrane helix</keyword>
<organism evidence="2 3">
    <name type="scientific">Vibrio cidicii</name>
    <dbReference type="NCBI Taxonomy" id="1763883"/>
    <lineage>
        <taxon>Bacteria</taxon>
        <taxon>Pseudomonadati</taxon>
        <taxon>Pseudomonadota</taxon>
        <taxon>Gammaproteobacteria</taxon>
        <taxon>Vibrionales</taxon>
        <taxon>Vibrionaceae</taxon>
        <taxon>Vibrio</taxon>
    </lineage>
</organism>
<sequence>MVFLLTVLKLAIITLPLCFSLFLVPMVLSLIPIPENAKSRLFLALILLRAMLLRGKHGLLRPMEVTPAFVLAVAFINYTFYLFASLRVVSALVI</sequence>
<evidence type="ECO:0000313" key="2">
    <source>
        <dbReference type="EMBL" id="KYN81828.1"/>
    </source>
</evidence>
<keyword evidence="1" id="KW-0472">Membrane</keyword>
<dbReference type="EMBL" id="LOBR01000110">
    <property type="protein sequence ID" value="KYN81828.1"/>
    <property type="molecule type" value="Genomic_DNA"/>
</dbReference>
<evidence type="ECO:0000313" key="3">
    <source>
        <dbReference type="Proteomes" id="UP000075346"/>
    </source>
</evidence>